<evidence type="ECO:0000313" key="1">
    <source>
        <dbReference type="EMBL" id="KAI5682516.1"/>
    </source>
</evidence>
<keyword evidence="2" id="KW-1185">Reference proteome</keyword>
<name>A0ACC0CC66_CATRO</name>
<sequence length="202" mass="22711">MGASSSQLDDENDKANESYNPSDDEDDKSSKEEENDLMENERTKEMSEEKQGRVEGRRSMEKELGSILEDLPISLSLNPSSLCCEVSVEELKSLLDSYNFRVSLIGDMCIITFEQNFFLLVPSITTCVSSHLSLEDPLMSNSVMFEPSCYGISNLDGTSFVELNMLGFALQFDRNSLQLVCPITSTRRTRHTKEFEAEGEDV</sequence>
<proteinExistence type="predicted"/>
<evidence type="ECO:0000313" key="2">
    <source>
        <dbReference type="Proteomes" id="UP001060085"/>
    </source>
</evidence>
<dbReference type="EMBL" id="CM044701">
    <property type="protein sequence ID" value="KAI5682516.1"/>
    <property type="molecule type" value="Genomic_DNA"/>
</dbReference>
<organism evidence="1 2">
    <name type="scientific">Catharanthus roseus</name>
    <name type="common">Madagascar periwinkle</name>
    <name type="synonym">Vinca rosea</name>
    <dbReference type="NCBI Taxonomy" id="4058"/>
    <lineage>
        <taxon>Eukaryota</taxon>
        <taxon>Viridiplantae</taxon>
        <taxon>Streptophyta</taxon>
        <taxon>Embryophyta</taxon>
        <taxon>Tracheophyta</taxon>
        <taxon>Spermatophyta</taxon>
        <taxon>Magnoliopsida</taxon>
        <taxon>eudicotyledons</taxon>
        <taxon>Gunneridae</taxon>
        <taxon>Pentapetalae</taxon>
        <taxon>asterids</taxon>
        <taxon>lamiids</taxon>
        <taxon>Gentianales</taxon>
        <taxon>Apocynaceae</taxon>
        <taxon>Rauvolfioideae</taxon>
        <taxon>Vinceae</taxon>
        <taxon>Catharanthinae</taxon>
        <taxon>Catharanthus</taxon>
    </lineage>
</organism>
<accession>A0ACC0CC66</accession>
<reference evidence="2" key="1">
    <citation type="journal article" date="2023" name="Nat. Plants">
        <title>Single-cell RNA sequencing provides a high-resolution roadmap for understanding the multicellular compartmentation of specialized metabolism.</title>
        <authorList>
            <person name="Sun S."/>
            <person name="Shen X."/>
            <person name="Li Y."/>
            <person name="Li Y."/>
            <person name="Wang S."/>
            <person name="Li R."/>
            <person name="Zhang H."/>
            <person name="Shen G."/>
            <person name="Guo B."/>
            <person name="Wei J."/>
            <person name="Xu J."/>
            <person name="St-Pierre B."/>
            <person name="Chen S."/>
            <person name="Sun C."/>
        </authorList>
    </citation>
    <scope>NUCLEOTIDE SEQUENCE [LARGE SCALE GENOMIC DNA]</scope>
</reference>
<gene>
    <name evidence="1" type="ORF">M9H77_03744</name>
</gene>
<dbReference type="Proteomes" id="UP001060085">
    <property type="component" value="Linkage Group LG01"/>
</dbReference>
<protein>
    <submittedName>
        <fullName evidence="1">Uncharacterized protein</fullName>
    </submittedName>
</protein>
<comment type="caution">
    <text evidence="1">The sequence shown here is derived from an EMBL/GenBank/DDBJ whole genome shotgun (WGS) entry which is preliminary data.</text>
</comment>